<sequence length="126" mass="14300">MDNICWPAIIKQQESEELIYLASERDWLEFCCLQPHIYDHQDQLLDTAGLTFDIVIEPTIDSSLMQVPQPTAELPQLEISQHPIDIVSFIHLVRQHAVLNGHCCSAKIVFSDVKQGIEAVAYLESI</sequence>
<reference evidence="1 2" key="1">
    <citation type="submission" date="2022-01" db="EMBL/GenBank/DDBJ databases">
        <title>Whole genome-based taxonomy of the Shewanellaceae.</title>
        <authorList>
            <person name="Martin-Rodriguez A.J."/>
        </authorList>
    </citation>
    <scope>NUCLEOTIDE SEQUENCE [LARGE SCALE GENOMIC DNA]</scope>
    <source>
        <strain evidence="1 2">DSM 24955</strain>
    </source>
</reference>
<dbReference type="Gene3D" id="2.40.10.320">
    <property type="entry name" value="Uncharacterised protein PF13642 yp_926445, N-terminal domain"/>
    <property type="match status" value="1"/>
</dbReference>
<proteinExistence type="predicted"/>
<name>A0ABT0KRZ3_9GAMM</name>
<keyword evidence="2" id="KW-1185">Reference proteome</keyword>
<dbReference type="Gene3D" id="1.10.8.650">
    <property type="entry name" value="Uncharacterised protein PF13642 yp_926445, C-terminal domain"/>
    <property type="match status" value="1"/>
</dbReference>
<dbReference type="EMBL" id="JAKIKU010000008">
    <property type="protein sequence ID" value="MCL1046632.1"/>
    <property type="molecule type" value="Genomic_DNA"/>
</dbReference>
<gene>
    <name evidence="1" type="ORF">L2737_15065</name>
</gene>
<organism evidence="1 2">
    <name type="scientific">Shewanella electrodiphila</name>
    <dbReference type="NCBI Taxonomy" id="934143"/>
    <lineage>
        <taxon>Bacteria</taxon>
        <taxon>Pseudomonadati</taxon>
        <taxon>Pseudomonadota</taxon>
        <taxon>Gammaproteobacteria</taxon>
        <taxon>Alteromonadales</taxon>
        <taxon>Shewanellaceae</taxon>
        <taxon>Shewanella</taxon>
    </lineage>
</organism>
<protein>
    <submittedName>
        <fullName evidence="1">DUF4144 domain-containing protein</fullName>
    </submittedName>
</protein>
<evidence type="ECO:0000313" key="2">
    <source>
        <dbReference type="Proteomes" id="UP001202134"/>
    </source>
</evidence>
<dbReference type="Proteomes" id="UP001202134">
    <property type="component" value="Unassembled WGS sequence"/>
</dbReference>
<dbReference type="RefSeq" id="WP_157936186.1">
    <property type="nucleotide sequence ID" value="NZ_JAKIKU010000008.1"/>
</dbReference>
<evidence type="ECO:0000313" key="1">
    <source>
        <dbReference type="EMBL" id="MCL1046632.1"/>
    </source>
</evidence>
<accession>A0ABT0KRZ3</accession>
<dbReference type="Pfam" id="PF13642">
    <property type="entry name" value="DUF4144"/>
    <property type="match status" value="1"/>
</dbReference>
<comment type="caution">
    <text evidence="1">The sequence shown here is derived from an EMBL/GenBank/DDBJ whole genome shotgun (WGS) entry which is preliminary data.</text>
</comment>
<dbReference type="InterPro" id="IPR025284">
    <property type="entry name" value="DUF4144"/>
</dbReference>